<protein>
    <submittedName>
        <fullName evidence="1">Putative reductase</fullName>
    </submittedName>
</protein>
<evidence type="ECO:0000313" key="1">
    <source>
        <dbReference type="EMBL" id="KJY61363.1"/>
    </source>
</evidence>
<dbReference type="STRING" id="303541.JF72_06430"/>
<dbReference type="EMBL" id="JXLG01000005">
    <property type="protein sequence ID" value="KJY61363.1"/>
    <property type="molecule type" value="Genomic_DNA"/>
</dbReference>
<dbReference type="RefSeq" id="WP_046306817.1">
    <property type="nucleotide sequence ID" value="NZ_KQ034000.1"/>
</dbReference>
<dbReference type="PATRIC" id="fig|303541.3.peg.799"/>
<evidence type="ECO:0000313" key="2">
    <source>
        <dbReference type="Proteomes" id="UP000033682"/>
    </source>
</evidence>
<dbReference type="AlphaFoldDB" id="A0A0F4LSP9"/>
<proteinExistence type="predicted"/>
<sequence>MLIQCKKDKEKVAMGLLSYLPDFKNLDNLRDEIELNKNSEEFRLFLYRDDDPNFVGVMGTQWDNEFIVVRYLSLAPDYRQAKTESKIMQELASSNPNKKITAVPEYIYLVKYLTKDN</sequence>
<accession>A0A0F4LSP9</accession>
<dbReference type="HOGENOM" id="CLU_151843_1_1_9"/>
<dbReference type="Proteomes" id="UP000033682">
    <property type="component" value="Unassembled WGS sequence"/>
</dbReference>
<organism evidence="1 2">
    <name type="scientific">Lactobacillus apis</name>
    <dbReference type="NCBI Taxonomy" id="303541"/>
    <lineage>
        <taxon>Bacteria</taxon>
        <taxon>Bacillati</taxon>
        <taxon>Bacillota</taxon>
        <taxon>Bacilli</taxon>
        <taxon>Lactobacillales</taxon>
        <taxon>Lactobacillaceae</taxon>
        <taxon>Lactobacillus</taxon>
    </lineage>
</organism>
<gene>
    <name evidence="1" type="primary">ribT</name>
    <name evidence="1" type="ORF">JF72_06430</name>
</gene>
<keyword evidence="2" id="KW-1185">Reference proteome</keyword>
<comment type="caution">
    <text evidence="1">The sequence shown here is derived from an EMBL/GenBank/DDBJ whole genome shotgun (WGS) entry which is preliminary data.</text>
</comment>
<reference evidence="1 2" key="1">
    <citation type="submission" date="2015-01" db="EMBL/GenBank/DDBJ databases">
        <title>Comparative genomics of the lactic acid bacteria isolated from the honey bee gut.</title>
        <authorList>
            <person name="Ellegaard K.M."/>
            <person name="Tamarit D."/>
            <person name="Javelind E."/>
            <person name="Olofsson T."/>
            <person name="Andersson S.G."/>
            <person name="Vasquez A."/>
        </authorList>
    </citation>
    <scope>NUCLEOTIDE SEQUENCE [LARGE SCALE GENOMIC DNA]</scope>
    <source>
        <strain evidence="1 2">Hma11</strain>
    </source>
</reference>
<name>A0A0F4LSP9_9LACO</name>